<evidence type="ECO:0000256" key="1">
    <source>
        <dbReference type="SAM" id="MobiDB-lite"/>
    </source>
</evidence>
<dbReference type="GO" id="GO:0003676">
    <property type="term" value="F:nucleic acid binding"/>
    <property type="evidence" value="ECO:0007669"/>
    <property type="project" value="InterPro"/>
</dbReference>
<evidence type="ECO:0000259" key="2">
    <source>
        <dbReference type="PROSITE" id="PS50994"/>
    </source>
</evidence>
<dbReference type="PROSITE" id="PS50994">
    <property type="entry name" value="INTEGRASE"/>
    <property type="match status" value="1"/>
</dbReference>
<dbReference type="SUPFAM" id="SSF53098">
    <property type="entry name" value="Ribonuclease H-like"/>
    <property type="match status" value="1"/>
</dbReference>
<gene>
    <name evidence="3" type="ORF">Tci_055625</name>
</gene>
<dbReference type="InterPro" id="IPR036397">
    <property type="entry name" value="RNaseH_sf"/>
</dbReference>
<protein>
    <submittedName>
        <fullName evidence="3">Retrovirus-related Pol polyprotein from transposon TNT 1-94</fullName>
    </submittedName>
</protein>
<dbReference type="Gene3D" id="3.30.420.10">
    <property type="entry name" value="Ribonuclease H-like superfamily/Ribonuclease H"/>
    <property type="match status" value="1"/>
</dbReference>
<evidence type="ECO:0000313" key="3">
    <source>
        <dbReference type="EMBL" id="GEU83647.1"/>
    </source>
</evidence>
<organism evidence="3">
    <name type="scientific">Tanacetum cinerariifolium</name>
    <name type="common">Dalmatian daisy</name>
    <name type="synonym">Chrysanthemum cinerariifolium</name>
    <dbReference type="NCBI Taxonomy" id="118510"/>
    <lineage>
        <taxon>Eukaryota</taxon>
        <taxon>Viridiplantae</taxon>
        <taxon>Streptophyta</taxon>
        <taxon>Embryophyta</taxon>
        <taxon>Tracheophyta</taxon>
        <taxon>Spermatophyta</taxon>
        <taxon>Magnoliopsida</taxon>
        <taxon>eudicotyledons</taxon>
        <taxon>Gunneridae</taxon>
        <taxon>Pentapetalae</taxon>
        <taxon>asterids</taxon>
        <taxon>campanulids</taxon>
        <taxon>Asterales</taxon>
        <taxon>Asteraceae</taxon>
        <taxon>Asteroideae</taxon>
        <taxon>Anthemideae</taxon>
        <taxon>Anthemidinae</taxon>
        <taxon>Tanacetum</taxon>
    </lineage>
</organism>
<proteinExistence type="predicted"/>
<dbReference type="PANTHER" id="PTHR42648">
    <property type="entry name" value="TRANSPOSASE, PUTATIVE-RELATED"/>
    <property type="match status" value="1"/>
</dbReference>
<dbReference type="InterPro" id="IPR039537">
    <property type="entry name" value="Retrotran_Ty1/copia-like"/>
</dbReference>
<accession>A0A6L2NDT4</accession>
<feature type="compositionally biased region" description="Basic and acidic residues" evidence="1">
    <location>
        <begin position="167"/>
        <end position="180"/>
    </location>
</feature>
<feature type="region of interest" description="Disordered" evidence="1">
    <location>
        <begin position="167"/>
        <end position="230"/>
    </location>
</feature>
<dbReference type="EMBL" id="BKCJ010008723">
    <property type="protein sequence ID" value="GEU83647.1"/>
    <property type="molecule type" value="Genomic_DNA"/>
</dbReference>
<comment type="caution">
    <text evidence="3">The sequence shown here is derived from an EMBL/GenBank/DDBJ whole genome shotgun (WGS) entry which is preliminary data.</text>
</comment>
<reference evidence="3" key="1">
    <citation type="journal article" date="2019" name="Sci. Rep.">
        <title>Draft genome of Tanacetum cinerariifolium, the natural source of mosquito coil.</title>
        <authorList>
            <person name="Yamashiro T."/>
            <person name="Shiraishi A."/>
            <person name="Satake H."/>
            <person name="Nakayama K."/>
        </authorList>
    </citation>
    <scope>NUCLEOTIDE SEQUENCE</scope>
</reference>
<name>A0A6L2NDT4_TANCI</name>
<sequence>MDSIGKYMLEIILHQHGTPQLLKQTKLMQTQEDHSNKIRALNVTLDYDSQMTEKYFVEYTRIEVKHFRDTLLQHMGSVKKSVFKRARHQRHGTESEVKDDNNRSGNDTDADNADIRPIYDEEPMAKVQLTAKCNIFTIGQQHTEQPEIISEGRVDHLNDMVHNHYLDEAKKKTQDKDRNSKPSVMTPARFQSTTADSKPKPRSTNHSSRSLPMSKSSCVTMPAMPKADHSKSPSSFFDHTRFFCSTCNKCVFNANHDACITKLLKEVNLRAKIQSHKTRDHNKPLDQKSHTQIPGRQIFTGHKFSPNKTFVVYEKISPRSDLRWQPTGRIFKSVGLRWLPTGKLFDSCTNKVKREPPHGSNVDISKIYKYKQTLDLIAGTSINVPKEQSLDVSAGILWNVNKENLRFRPRNTMSSEGIQHQMSVARTPEQNGIVERRNRTLVEAAQTMLSAAKVPLFFWAEAIATACFTQNRSLVIPRHEKTPYHIINDRKPSVKFFHIFGSVCYIVRDGENLDKIKEKGDECIFVGYST</sequence>
<dbReference type="InterPro" id="IPR001584">
    <property type="entry name" value="Integrase_cat-core"/>
</dbReference>
<feature type="compositionally biased region" description="Polar residues" evidence="1">
    <location>
        <begin position="189"/>
        <end position="219"/>
    </location>
</feature>
<feature type="compositionally biased region" description="Basic and acidic residues" evidence="1">
    <location>
        <begin position="91"/>
        <end position="102"/>
    </location>
</feature>
<feature type="region of interest" description="Disordered" evidence="1">
    <location>
        <begin position="82"/>
        <end position="118"/>
    </location>
</feature>
<dbReference type="PANTHER" id="PTHR42648:SF18">
    <property type="entry name" value="RETROTRANSPOSON, UNCLASSIFIED-LIKE PROTEIN"/>
    <property type="match status" value="1"/>
</dbReference>
<feature type="domain" description="Integrase catalytic" evidence="2">
    <location>
        <begin position="314"/>
        <end position="491"/>
    </location>
</feature>
<dbReference type="AlphaFoldDB" id="A0A6L2NDT4"/>
<dbReference type="GO" id="GO:0015074">
    <property type="term" value="P:DNA integration"/>
    <property type="evidence" value="ECO:0007669"/>
    <property type="project" value="InterPro"/>
</dbReference>
<dbReference type="InterPro" id="IPR012337">
    <property type="entry name" value="RNaseH-like_sf"/>
</dbReference>